<proteinExistence type="predicted"/>
<dbReference type="InterPro" id="IPR019282">
    <property type="entry name" value="Glycoamylase-like_cons_dom"/>
</dbReference>
<gene>
    <name evidence="2" type="ORF">P0Y53_06120</name>
</gene>
<dbReference type="InterPro" id="IPR016883">
    <property type="entry name" value="UCP028431"/>
</dbReference>
<dbReference type="EMBL" id="CP119311">
    <property type="protein sequence ID" value="WEK37071.1"/>
    <property type="molecule type" value="Genomic_DNA"/>
</dbReference>
<reference evidence="2" key="1">
    <citation type="submission" date="2023-03" db="EMBL/GenBank/DDBJ databases">
        <title>Andean soil-derived lignocellulolytic bacterial consortium as a source of novel taxa and putative plastic-active enzymes.</title>
        <authorList>
            <person name="Diaz-Garcia L."/>
            <person name="Chuvochina M."/>
            <person name="Feuerriegel G."/>
            <person name="Bunk B."/>
            <person name="Sproer C."/>
            <person name="Streit W.R."/>
            <person name="Rodriguez L.M."/>
            <person name="Overmann J."/>
            <person name="Jimenez D.J."/>
        </authorList>
    </citation>
    <scope>NUCLEOTIDE SEQUENCE</scope>
    <source>
        <strain evidence="2">MAG 7</strain>
    </source>
</reference>
<dbReference type="Proteomes" id="UP001220610">
    <property type="component" value="Chromosome"/>
</dbReference>
<dbReference type="AlphaFoldDB" id="A0AAJ6BJ80"/>
<evidence type="ECO:0000259" key="1">
    <source>
        <dbReference type="Pfam" id="PF10091"/>
    </source>
</evidence>
<name>A0AAJ6BJ80_9BACT</name>
<dbReference type="Gene3D" id="1.50.10.140">
    <property type="match status" value="1"/>
</dbReference>
<feature type="domain" description="Glycoamylase-like" evidence="1">
    <location>
        <begin position="221"/>
        <end position="435"/>
    </location>
</feature>
<accession>A0AAJ6BJ80</accession>
<organism evidence="2 3">
    <name type="scientific">Candidatus Pseudobacter hemicellulosilyticus</name>
    <dbReference type="NCBI Taxonomy" id="3121375"/>
    <lineage>
        <taxon>Bacteria</taxon>
        <taxon>Pseudomonadati</taxon>
        <taxon>Bacteroidota</taxon>
        <taxon>Chitinophagia</taxon>
        <taxon>Chitinophagales</taxon>
        <taxon>Chitinophagaceae</taxon>
        <taxon>Pseudobacter</taxon>
    </lineage>
</organism>
<evidence type="ECO:0000313" key="3">
    <source>
        <dbReference type="Proteomes" id="UP001220610"/>
    </source>
</evidence>
<dbReference type="Pfam" id="PF10091">
    <property type="entry name" value="Glycoamylase"/>
    <property type="match status" value="1"/>
</dbReference>
<dbReference type="PIRSF" id="PIRSF028431">
    <property type="entry name" value="UCP028431"/>
    <property type="match status" value="1"/>
</dbReference>
<protein>
    <submittedName>
        <fullName evidence="2">Glucoamylase family protein</fullName>
    </submittedName>
</protein>
<sequence length="451" mass="49741">MNKLVLVVSLVVFAFICCKKSSNNNPDPGPGNPSRIDSSRKFPAISDSALMTKIQQQTFRYFWDFAHPVSGLSRERSNGDNEVVTSGGSGFGIMSILVGVHRSFVTRAEALARLQIIVTFLKDKAVTVHGAYPHWLNGTSGAIVPFSANDNGADLVETSYLIQGLLCARQFFNGGNSAEATLRTDINTIVDKVDWDWFRRGGQQQLYWHFSADKGWTMNLPINGWNECLITYVLAASAKNNPIPKTVYDNGWARNGALRNGNTFYGYTLPLGPELGGPLFLAHYSFLGINPNGLSDAYASSYATQVKNHTLINYAYCRTNPKNYYGYSDSLWGLTASDIPGGYSASSPTNDLGVIAPTAALSSLPFTPEQSMAALHFYYYVLGDKLLGEYGFRDAFSIDQRWFADSYLAIDQGPIIIMMENHRTGLLWNLFTSCPEVQTGMRNLGFTAPYL</sequence>
<evidence type="ECO:0000313" key="2">
    <source>
        <dbReference type="EMBL" id="WEK37071.1"/>
    </source>
</evidence>